<dbReference type="EMBL" id="JASBWS010000102">
    <property type="protein sequence ID" value="KAJ9097523.1"/>
    <property type="molecule type" value="Genomic_DNA"/>
</dbReference>
<gene>
    <name evidence="1" type="ORF">QFC20_006180</name>
</gene>
<keyword evidence="2" id="KW-1185">Reference proteome</keyword>
<comment type="caution">
    <text evidence="1">The sequence shown here is derived from an EMBL/GenBank/DDBJ whole genome shotgun (WGS) entry which is preliminary data.</text>
</comment>
<accession>A0ACC2VE08</accession>
<reference evidence="1" key="1">
    <citation type="submission" date="2023-04" db="EMBL/GenBank/DDBJ databases">
        <title>Draft Genome sequencing of Naganishia species isolated from polar environments using Oxford Nanopore Technology.</title>
        <authorList>
            <person name="Leo P."/>
            <person name="Venkateswaran K."/>
        </authorList>
    </citation>
    <scope>NUCLEOTIDE SEQUENCE</scope>
    <source>
        <strain evidence="1">MNA-CCFEE 5262</strain>
    </source>
</reference>
<sequence>MAATKGSKKAAKTDKKRNSPRPQTSKSQSATRRSRPSTRSTRRASTPLSEVSVDHQPSEVSASPVPPPAPPKLPRPTAKRHRIREGVEDDSASYSAARLEDITTAFDRAANADDTDRAAERREAKQARKLKKAKEENKRFRQQLQESQRVNKGLGVERSSRSVDRPSEHKRNNPYEVAPLRQVLGLEVLASDPDVLKELKNETYNYLRFIVRINKGGALKLTFYHSLAAPDVKRYTLDWPVNELLKTVLRDQRVQMLNARSKVLYGNALYNELLEQYSSRYPFPSAPVVRHLKTAKQGKIGRPRKDQEKQQALAISSASRKNLKTLENTLRANYRALWRSPEFDFEENGKVVMPPYRPLVKKIKDQSEAGLAPATARTTSRSLSASSPPADQAALASNASDLDMVDSPEQIARRQHALHDGVNLDDSGDSSAETEHEYGDEDDEEATHSSDSSGSDSDDDEEEDLE</sequence>
<evidence type="ECO:0000313" key="2">
    <source>
        <dbReference type="Proteomes" id="UP001230649"/>
    </source>
</evidence>
<protein>
    <submittedName>
        <fullName evidence="1">Uncharacterized protein</fullName>
    </submittedName>
</protein>
<evidence type="ECO:0000313" key="1">
    <source>
        <dbReference type="EMBL" id="KAJ9097523.1"/>
    </source>
</evidence>
<name>A0ACC2VE08_9TREE</name>
<dbReference type="Proteomes" id="UP001230649">
    <property type="component" value="Unassembled WGS sequence"/>
</dbReference>
<organism evidence="1 2">
    <name type="scientific">Naganishia adeliensis</name>
    <dbReference type="NCBI Taxonomy" id="92952"/>
    <lineage>
        <taxon>Eukaryota</taxon>
        <taxon>Fungi</taxon>
        <taxon>Dikarya</taxon>
        <taxon>Basidiomycota</taxon>
        <taxon>Agaricomycotina</taxon>
        <taxon>Tremellomycetes</taxon>
        <taxon>Filobasidiales</taxon>
        <taxon>Filobasidiaceae</taxon>
        <taxon>Naganishia</taxon>
    </lineage>
</organism>
<proteinExistence type="predicted"/>